<dbReference type="PANTHER" id="PTHR43693:SF1">
    <property type="entry name" value="PROTEIN PHOSPHATASE CHEZ"/>
    <property type="match status" value="1"/>
</dbReference>
<sequence>MMEELSPDEADAIVELFNIGMGATAENLSTLLGEEVALSVPTLRLTSRRAIAAELEAGAGADLCSVSETVAGAFRGEAMLLFRIGEGLALARRLLPDTPADAGAANGGIGEIEQDALTEIGNIILNGCLASFANLMDAPVDGGLPRYRAGPASRLIVGADDPLLYVGIDVAPAHGGGRGRALFLLDIASLDAFRAAMRRTLDNLGL</sequence>
<dbReference type="PANTHER" id="PTHR43693">
    <property type="entry name" value="PROTEIN PHOSPHATASE CHEZ"/>
    <property type="match status" value="1"/>
</dbReference>
<dbReference type="SUPFAM" id="SSF103039">
    <property type="entry name" value="CheC-like"/>
    <property type="match status" value="1"/>
</dbReference>
<keyword evidence="2" id="KW-0378">Hydrolase</keyword>
<evidence type="ECO:0000313" key="3">
    <source>
        <dbReference type="EMBL" id="NYZ22223.1"/>
    </source>
</evidence>
<keyword evidence="1" id="KW-0145">Chemotaxis</keyword>
<dbReference type="InterPro" id="IPR028976">
    <property type="entry name" value="CheC-like_sf"/>
</dbReference>
<dbReference type="Proteomes" id="UP000584642">
    <property type="component" value="Unassembled WGS sequence"/>
</dbReference>
<reference evidence="3 4" key="1">
    <citation type="submission" date="2020-05" db="EMBL/GenBank/DDBJ databases">
        <title>Azospirillum oleiclasticum sp. nov, a nitrogen-fixing and heavy crude oil-emulsifying bacterium isolated from the crude oil of Yumen Oilfield.</title>
        <authorList>
            <person name="Wu D."/>
            <person name="Cai M."/>
            <person name="Zhang X."/>
        </authorList>
    </citation>
    <scope>NUCLEOTIDE SEQUENCE [LARGE SCALE GENOMIC DNA]</scope>
    <source>
        <strain evidence="3 4">ROY-1-1-2</strain>
    </source>
</reference>
<name>A0ABX2TGC7_9PROT</name>
<organism evidence="3 4">
    <name type="scientific">Azospirillum oleiclasticum</name>
    <dbReference type="NCBI Taxonomy" id="2735135"/>
    <lineage>
        <taxon>Bacteria</taxon>
        <taxon>Pseudomonadati</taxon>
        <taxon>Pseudomonadota</taxon>
        <taxon>Alphaproteobacteria</taxon>
        <taxon>Rhodospirillales</taxon>
        <taxon>Azospirillaceae</taxon>
        <taxon>Azospirillum</taxon>
    </lineage>
</organism>
<dbReference type="RefSeq" id="WP_180284000.1">
    <property type="nucleotide sequence ID" value="NZ_JABFDB010000016.1"/>
</dbReference>
<keyword evidence="4" id="KW-1185">Reference proteome</keyword>
<evidence type="ECO:0000256" key="1">
    <source>
        <dbReference type="ARBA" id="ARBA00022500"/>
    </source>
</evidence>
<dbReference type="CDD" id="cd17910">
    <property type="entry name" value="CheC_ClassII"/>
    <property type="match status" value="1"/>
</dbReference>
<evidence type="ECO:0000313" key="4">
    <source>
        <dbReference type="Proteomes" id="UP000584642"/>
    </source>
</evidence>
<accession>A0ABX2TGC7</accession>
<proteinExistence type="predicted"/>
<dbReference type="EMBL" id="JABFDB010000016">
    <property type="protein sequence ID" value="NYZ22223.1"/>
    <property type="molecule type" value="Genomic_DNA"/>
</dbReference>
<protein>
    <submittedName>
        <fullName evidence="3">Chemotaxis protein</fullName>
    </submittedName>
</protein>
<gene>
    <name evidence="3" type="ORF">HND93_21125</name>
</gene>
<evidence type="ECO:0000256" key="2">
    <source>
        <dbReference type="ARBA" id="ARBA00022801"/>
    </source>
</evidence>
<dbReference type="Gene3D" id="3.40.1550.10">
    <property type="entry name" value="CheC-like"/>
    <property type="match status" value="1"/>
</dbReference>
<comment type="caution">
    <text evidence="3">The sequence shown here is derived from an EMBL/GenBank/DDBJ whole genome shotgun (WGS) entry which is preliminary data.</text>
</comment>
<dbReference type="InterPro" id="IPR050992">
    <property type="entry name" value="CheZ_family_phosphatases"/>
</dbReference>